<accession>A0A1A7C988</accession>
<dbReference type="EMBL" id="LOCQ01000034">
    <property type="protein sequence ID" value="OBV41335.1"/>
    <property type="molecule type" value="Genomic_DNA"/>
</dbReference>
<gene>
    <name evidence="1" type="ORF">ASR47_10292</name>
</gene>
<sequence length="47" mass="5522">MPSSRDMSTAFYYLFSFGEAEQQRRFFKELHFISIAILVGISVHRAH</sequence>
<evidence type="ECO:0000313" key="1">
    <source>
        <dbReference type="EMBL" id="OBV41335.1"/>
    </source>
</evidence>
<protein>
    <submittedName>
        <fullName evidence="1">Uncharacterized protein</fullName>
    </submittedName>
</protein>
<comment type="caution">
    <text evidence="1">The sequence shown here is derived from an EMBL/GenBank/DDBJ whole genome shotgun (WGS) entry which is preliminary data.</text>
</comment>
<dbReference type="STRING" id="1747903.ASR47_10292"/>
<reference evidence="1 2" key="1">
    <citation type="submission" date="2016-04" db="EMBL/GenBank/DDBJ databases">
        <title>Draft genome sequence of Janthinobacterium psychrotolerans sp. nov., isolated from freshwater sediments in Denmark.</title>
        <authorList>
            <person name="Gong X."/>
            <person name="Skrivergaard S."/>
            <person name="Korsgaard B.S."/>
            <person name="Schreiber L."/>
            <person name="Marshall I.P."/>
            <person name="Finster K."/>
            <person name="Schramm A."/>
        </authorList>
    </citation>
    <scope>NUCLEOTIDE SEQUENCE [LARGE SCALE GENOMIC DNA]</scope>
    <source>
        <strain evidence="1 2">S3-2</strain>
    </source>
</reference>
<proteinExistence type="predicted"/>
<dbReference type="RefSeq" id="WP_171898868.1">
    <property type="nucleotide sequence ID" value="NZ_LOCQ01000034.1"/>
</dbReference>
<keyword evidence="2" id="KW-1185">Reference proteome</keyword>
<name>A0A1A7C988_9BURK</name>
<dbReference type="AlphaFoldDB" id="A0A1A7C988"/>
<organism evidence="1 2">
    <name type="scientific">Janthinobacterium psychrotolerans</name>
    <dbReference type="NCBI Taxonomy" id="1747903"/>
    <lineage>
        <taxon>Bacteria</taxon>
        <taxon>Pseudomonadati</taxon>
        <taxon>Pseudomonadota</taxon>
        <taxon>Betaproteobacteria</taxon>
        <taxon>Burkholderiales</taxon>
        <taxon>Oxalobacteraceae</taxon>
        <taxon>Janthinobacterium</taxon>
    </lineage>
</organism>
<dbReference type="Proteomes" id="UP000092713">
    <property type="component" value="Unassembled WGS sequence"/>
</dbReference>
<evidence type="ECO:0000313" key="2">
    <source>
        <dbReference type="Proteomes" id="UP000092713"/>
    </source>
</evidence>